<dbReference type="STRING" id="157838.AN964_16695"/>
<evidence type="ECO:0000313" key="4">
    <source>
        <dbReference type="EMBL" id="KQL54978.1"/>
    </source>
</evidence>
<organism evidence="4 5">
    <name type="scientific">Heyndrickxia shackletonii</name>
    <dbReference type="NCBI Taxonomy" id="157838"/>
    <lineage>
        <taxon>Bacteria</taxon>
        <taxon>Bacillati</taxon>
        <taxon>Bacillota</taxon>
        <taxon>Bacilli</taxon>
        <taxon>Bacillales</taxon>
        <taxon>Bacillaceae</taxon>
        <taxon>Heyndrickxia</taxon>
    </lineage>
</organism>
<comment type="caution">
    <text evidence="4">The sequence shown here is derived from an EMBL/GenBank/DDBJ whole genome shotgun (WGS) entry which is preliminary data.</text>
</comment>
<dbReference type="InterPro" id="IPR057252">
    <property type="entry name" value="CoiA_C"/>
</dbReference>
<feature type="domain" description="Competence protein CoiA C-terminal" evidence="3">
    <location>
        <begin position="235"/>
        <end position="382"/>
    </location>
</feature>
<reference evidence="4 5" key="1">
    <citation type="submission" date="2015-09" db="EMBL/GenBank/DDBJ databases">
        <title>Genome sequencing project for genomic taxonomy and phylogenomics of Bacillus-like bacteria.</title>
        <authorList>
            <person name="Liu B."/>
            <person name="Wang J."/>
            <person name="Zhu Y."/>
            <person name="Liu G."/>
            <person name="Chen Q."/>
            <person name="Chen Z."/>
            <person name="Lan J."/>
            <person name="Che J."/>
            <person name="Ge C."/>
            <person name="Shi H."/>
            <person name="Pan Z."/>
            <person name="Liu X."/>
        </authorList>
    </citation>
    <scope>NUCLEOTIDE SEQUENCE [LARGE SCALE GENOMIC DNA]</scope>
    <source>
        <strain evidence="4 5">LMG 18435</strain>
    </source>
</reference>
<evidence type="ECO:0000259" key="1">
    <source>
        <dbReference type="Pfam" id="PF06054"/>
    </source>
</evidence>
<dbReference type="Proteomes" id="UP000051888">
    <property type="component" value="Unassembled WGS sequence"/>
</dbReference>
<feature type="domain" description="Competence protein CoiA nuclease-like" evidence="1">
    <location>
        <begin position="68"/>
        <end position="222"/>
    </location>
</feature>
<feature type="domain" description="Competence protein CoiA-like N-terminal" evidence="2">
    <location>
        <begin position="20"/>
        <end position="62"/>
    </location>
</feature>
<proteinExistence type="predicted"/>
<evidence type="ECO:0000313" key="5">
    <source>
        <dbReference type="Proteomes" id="UP000051888"/>
    </source>
</evidence>
<dbReference type="PATRIC" id="fig|157838.3.peg.3697"/>
<dbReference type="Pfam" id="PF06054">
    <property type="entry name" value="CoiA_nuc"/>
    <property type="match status" value="1"/>
</dbReference>
<dbReference type="InterPro" id="IPR021176">
    <property type="entry name" value="Competence-induced_CoiA"/>
</dbReference>
<evidence type="ECO:0008006" key="6">
    <source>
        <dbReference type="Google" id="ProtNLM"/>
    </source>
</evidence>
<name>A0A0Q3WXP9_9BACI</name>
<dbReference type="Pfam" id="PF25166">
    <property type="entry name" value="CoiA_C"/>
    <property type="match status" value="1"/>
</dbReference>
<dbReference type="InterPro" id="IPR057253">
    <property type="entry name" value="CoiA-like_N"/>
</dbReference>
<gene>
    <name evidence="4" type="ORF">AN964_16695</name>
</gene>
<evidence type="ECO:0000259" key="3">
    <source>
        <dbReference type="Pfam" id="PF25166"/>
    </source>
</evidence>
<dbReference type="InterPro" id="IPR010330">
    <property type="entry name" value="CoiA_nuc"/>
</dbReference>
<keyword evidence="5" id="KW-1185">Reference proteome</keyword>
<dbReference type="AlphaFoldDB" id="A0A0Q3WXP9"/>
<accession>A0A0Q3WXP9</accession>
<protein>
    <recommendedName>
        <fullName evidence="6">Competence protein CoiA</fullName>
    </recommendedName>
</protein>
<dbReference type="Pfam" id="PF25164">
    <property type="entry name" value="CoiA_N"/>
    <property type="match status" value="1"/>
</dbReference>
<sequence>MLTALTKEGKVYNLAGCKDDYHLDNLKKKVQFYCPVCQEPVILRAGSQKIPHFSHQKSSNCASISEPESLRHMQGKKDLYLWLVNQRFKVYLERYLPRLKQRPDILFNKNGKWFAVEYQCSPISIKLLTQRTNGYAKHHISPIWIMGGYPFQHRKDAFFQLSDFHWSFIQASEKIGLTLFSYTPHSRYFHFLSNISPISSRKVQGTYTKISLDHMTFPILLSNTISQKQPINAYWFLQKRKWLQNKIIYSKAFQDPFLISLYECNSHPSLLPPVIGLPVDYMGVCKTHPVVWQFYIWHDCLRFLKTGDRMTFKQVRNAIESRKRSQHIQFRCLPFVPTSYQNRMIYLYLQTLVHFSYLKEVKKGTFVLHKMITFPKNMEEALLFDKEFLHELDDK</sequence>
<dbReference type="RefSeq" id="WP_055740774.1">
    <property type="nucleotide sequence ID" value="NZ_JAAIWL010000032.1"/>
</dbReference>
<dbReference type="EMBL" id="LJJC01000004">
    <property type="protein sequence ID" value="KQL54978.1"/>
    <property type="molecule type" value="Genomic_DNA"/>
</dbReference>
<dbReference type="OrthoDB" id="3784230at2"/>
<evidence type="ECO:0000259" key="2">
    <source>
        <dbReference type="Pfam" id="PF25164"/>
    </source>
</evidence>
<dbReference type="PIRSF" id="PIRSF007487">
    <property type="entry name" value="Competence-induced_CoiA_bac"/>
    <property type="match status" value="1"/>
</dbReference>